<dbReference type="Pfam" id="PF01476">
    <property type="entry name" value="LysM"/>
    <property type="match status" value="1"/>
</dbReference>
<dbReference type="CDD" id="cd00118">
    <property type="entry name" value="LysM"/>
    <property type="match status" value="1"/>
</dbReference>
<dbReference type="Proteomes" id="UP000255326">
    <property type="component" value="Unassembled WGS sequence"/>
</dbReference>
<protein>
    <submittedName>
        <fullName evidence="3">Stage VI sporulation protein D</fullName>
    </submittedName>
</protein>
<feature type="compositionally biased region" description="Acidic residues" evidence="1">
    <location>
        <begin position="289"/>
        <end position="298"/>
    </location>
</feature>
<dbReference type="RefSeq" id="WP_114745052.1">
    <property type="nucleotide sequence ID" value="NZ_QQAY01000003.1"/>
</dbReference>
<accession>A0A370GKH6</accession>
<feature type="region of interest" description="Disordered" evidence="1">
    <location>
        <begin position="268"/>
        <end position="317"/>
    </location>
</feature>
<organism evidence="3 4">
    <name type="scientific">Falsibacillus pallidus</name>
    <dbReference type="NCBI Taxonomy" id="493781"/>
    <lineage>
        <taxon>Bacteria</taxon>
        <taxon>Bacillati</taxon>
        <taxon>Bacillota</taxon>
        <taxon>Bacilli</taxon>
        <taxon>Bacillales</taxon>
        <taxon>Bacillaceae</taxon>
        <taxon>Falsibacillus</taxon>
    </lineage>
</organism>
<dbReference type="OrthoDB" id="2966368at2"/>
<evidence type="ECO:0000259" key="2">
    <source>
        <dbReference type="PROSITE" id="PS51782"/>
    </source>
</evidence>
<reference evidence="3 4" key="1">
    <citation type="submission" date="2018-07" db="EMBL/GenBank/DDBJ databases">
        <title>Genomic Encyclopedia of Type Strains, Phase IV (KMG-IV): sequencing the most valuable type-strain genomes for metagenomic binning, comparative biology and taxonomic classification.</title>
        <authorList>
            <person name="Goeker M."/>
        </authorList>
    </citation>
    <scope>NUCLEOTIDE SEQUENCE [LARGE SCALE GENOMIC DNA]</scope>
    <source>
        <strain evidence="3 4">DSM 25281</strain>
    </source>
</reference>
<evidence type="ECO:0000313" key="3">
    <source>
        <dbReference type="EMBL" id="RDI44171.1"/>
    </source>
</evidence>
<evidence type="ECO:0000313" key="4">
    <source>
        <dbReference type="Proteomes" id="UP000255326"/>
    </source>
</evidence>
<keyword evidence="4" id="KW-1185">Reference proteome</keyword>
<feature type="domain" description="LysM" evidence="2">
    <location>
        <begin position="338"/>
        <end position="382"/>
    </location>
</feature>
<sequence>MSDSQKSYLRFSLEESVWFKKGQEVSELVSISLDPYISIQEQEQYVLIRGNLELSGEYTADAAAEADEDEVQSGKFMHEVEVREEGPSGFKHRFPVDITIPKNRIENLEKIDVTVETFDYILPEKSCLRLSADLIISGIYGEQQTKTEPEAETVEYEPLYRESAVLEETEEAETVNEPFFYHQQEEEEQEEEDSFYSPFAAQARKQPQEEEEVPVQVQYDLNKLPTLPQYNRFAEEYSGNPVFQMPEAEESSSSSSSGYEPYDMYKDKEQETAQSSPQNAHPYENANEAAEEEHEEQEAQPAAKKGEDNKKAKKKKNQGISLTDFFARKEEERSAKLKVCIVQNGDTLDSIAERYDVSVQQLLRVNSLEMSQDVYEGQVLYISNEYAYKK</sequence>
<evidence type="ECO:0000256" key="1">
    <source>
        <dbReference type="SAM" id="MobiDB-lite"/>
    </source>
</evidence>
<dbReference type="PANTHER" id="PTHR33734">
    <property type="entry name" value="LYSM DOMAIN-CONTAINING GPI-ANCHORED PROTEIN 2"/>
    <property type="match status" value="1"/>
</dbReference>
<dbReference type="InterPro" id="IPR036779">
    <property type="entry name" value="LysM_dom_sf"/>
</dbReference>
<dbReference type="PROSITE" id="PS51782">
    <property type="entry name" value="LYSM"/>
    <property type="match status" value="1"/>
</dbReference>
<dbReference type="SUPFAM" id="SSF54106">
    <property type="entry name" value="LysM domain"/>
    <property type="match status" value="1"/>
</dbReference>
<dbReference type="Pfam" id="PF20918">
    <property type="entry name" value="SPOCS_spoVID-N"/>
    <property type="match status" value="1"/>
</dbReference>
<dbReference type="AlphaFoldDB" id="A0A370GKH6"/>
<dbReference type="GO" id="GO:0008932">
    <property type="term" value="F:lytic endotransglycosylase activity"/>
    <property type="evidence" value="ECO:0007669"/>
    <property type="project" value="TreeGrafter"/>
</dbReference>
<dbReference type="InterPro" id="IPR014256">
    <property type="entry name" value="Spore_VI_D"/>
</dbReference>
<comment type="caution">
    <text evidence="3">The sequence shown here is derived from an EMBL/GenBank/DDBJ whole genome shotgun (WGS) entry which is preliminary data.</text>
</comment>
<name>A0A370GKH6_9BACI</name>
<dbReference type="NCBIfam" id="TIGR02907">
    <property type="entry name" value="spore_VI_D"/>
    <property type="match status" value="1"/>
</dbReference>
<dbReference type="Gene3D" id="3.10.350.10">
    <property type="entry name" value="LysM domain"/>
    <property type="match status" value="1"/>
</dbReference>
<gene>
    <name evidence="3" type="ORF">DFR59_103238</name>
</gene>
<dbReference type="PANTHER" id="PTHR33734:SF36">
    <property type="entry name" value="STAGE VI SPORULATION PROTEIN D"/>
    <property type="match status" value="1"/>
</dbReference>
<proteinExistence type="predicted"/>
<dbReference type="EMBL" id="QQAY01000003">
    <property type="protein sequence ID" value="RDI44171.1"/>
    <property type="molecule type" value="Genomic_DNA"/>
</dbReference>
<dbReference type="InterPro" id="IPR018392">
    <property type="entry name" value="LysM"/>
</dbReference>
<dbReference type="InterPro" id="IPR048862">
    <property type="entry name" value="SPOCS_spoVID_N"/>
</dbReference>
<dbReference type="SMART" id="SM00257">
    <property type="entry name" value="LysM"/>
    <property type="match status" value="1"/>
</dbReference>